<dbReference type="EMBL" id="GGEC01061809">
    <property type="protein sequence ID" value="MBX42293.1"/>
    <property type="molecule type" value="Transcribed_RNA"/>
</dbReference>
<accession>A0A2P2NIM2</accession>
<organism evidence="1">
    <name type="scientific">Rhizophora mucronata</name>
    <name type="common">Asiatic mangrove</name>
    <dbReference type="NCBI Taxonomy" id="61149"/>
    <lineage>
        <taxon>Eukaryota</taxon>
        <taxon>Viridiplantae</taxon>
        <taxon>Streptophyta</taxon>
        <taxon>Embryophyta</taxon>
        <taxon>Tracheophyta</taxon>
        <taxon>Spermatophyta</taxon>
        <taxon>Magnoliopsida</taxon>
        <taxon>eudicotyledons</taxon>
        <taxon>Gunneridae</taxon>
        <taxon>Pentapetalae</taxon>
        <taxon>rosids</taxon>
        <taxon>fabids</taxon>
        <taxon>Malpighiales</taxon>
        <taxon>Rhizophoraceae</taxon>
        <taxon>Rhizophora</taxon>
    </lineage>
</organism>
<dbReference type="AlphaFoldDB" id="A0A2P2NIM2"/>
<evidence type="ECO:0000313" key="1">
    <source>
        <dbReference type="EMBL" id="MBX42293.1"/>
    </source>
</evidence>
<protein>
    <submittedName>
        <fullName evidence="1">Uncharacterized protein</fullName>
    </submittedName>
</protein>
<proteinExistence type="predicted"/>
<sequence length="25" mass="2900">MFEKQSNPYCVLLLLKSFVTAAIPW</sequence>
<name>A0A2P2NIM2_RHIMU</name>
<reference evidence="1" key="1">
    <citation type="submission" date="2018-02" db="EMBL/GenBank/DDBJ databases">
        <title>Rhizophora mucronata_Transcriptome.</title>
        <authorList>
            <person name="Meera S.P."/>
            <person name="Sreeshan A."/>
            <person name="Augustine A."/>
        </authorList>
    </citation>
    <scope>NUCLEOTIDE SEQUENCE</scope>
    <source>
        <tissue evidence="1">Leaf</tissue>
    </source>
</reference>